<comment type="caution">
    <text evidence="8">The sequence shown here is derived from an EMBL/GenBank/DDBJ whole genome shotgun (WGS) entry which is preliminary data.</text>
</comment>
<feature type="transmembrane region" description="Helical" evidence="6">
    <location>
        <begin position="59"/>
        <end position="77"/>
    </location>
</feature>
<keyword evidence="4 6" id="KW-1133">Transmembrane helix</keyword>
<keyword evidence="5 6" id="KW-0472">Membrane</keyword>
<evidence type="ECO:0000256" key="5">
    <source>
        <dbReference type="ARBA" id="ARBA00023136"/>
    </source>
</evidence>
<feature type="transmembrane region" description="Helical" evidence="6">
    <location>
        <begin position="123"/>
        <end position="140"/>
    </location>
</feature>
<evidence type="ECO:0000256" key="4">
    <source>
        <dbReference type="ARBA" id="ARBA00022989"/>
    </source>
</evidence>
<gene>
    <name evidence="8" type="ORF">HMPREF0391_11435</name>
</gene>
<dbReference type="HOGENOM" id="CLU_008255_7_1_9"/>
<name>D6SAG3_FINMA</name>
<dbReference type="InterPro" id="IPR051211">
    <property type="entry name" value="PG_lysyltransferase"/>
</dbReference>
<feature type="transmembrane region" description="Helical" evidence="6">
    <location>
        <begin position="146"/>
        <end position="164"/>
    </location>
</feature>
<accession>D6SAG3</accession>
<feature type="transmembrane region" description="Helical" evidence="6">
    <location>
        <begin position="338"/>
        <end position="355"/>
    </location>
</feature>
<dbReference type="InterPro" id="IPR024320">
    <property type="entry name" value="LPG_synthase_C"/>
</dbReference>
<dbReference type="PANTHER" id="PTHR34697:SF2">
    <property type="entry name" value="PHOSPHATIDYLGLYCEROL LYSYLTRANSFERASE"/>
    <property type="match status" value="1"/>
</dbReference>
<dbReference type="SUPFAM" id="SSF55729">
    <property type="entry name" value="Acyl-CoA N-acyltransferases (Nat)"/>
    <property type="match status" value="1"/>
</dbReference>
<dbReference type="STRING" id="525282.HMPREF0391_11435"/>
<proteinExistence type="predicted"/>
<sequence>MSNHPFKGGLMDKKLKYIRTTYTIIFTIIVLYIVRNNFIAPNHIFKYKIFLSIAQKLQIALFGLLVFLISSISYFLYNKNFDFKDIKKFWVLESLRKFVWIKGLESVFIGEDEYRNQNLNKNISNFIALSLISIFTIFLMKPEWTLFLIYLVILVIGICVIYFKNKSPYYLDFVVKDNISVKRKVLSVAYETVVTICNILFFVFAIKQFTNVNLSSLVLIYCVSNVFGQVSLMQDGFVVSDLIEIHFLCKLIEPRAAIIAILIYRIVSSVIPWIISLIMILKRIYDNYNTDQYKKQFAFNILSIFTLIVGLILCLSVATPSMLLRIKFLKRFVKKDVVILARFITLTSGGLLILLSQGIKKSVKKSFYIAEAVLIVSVFSTLLKGLDIEESIITLLLGIVMYIMKDGFTEQAIKIKPKYFINTIGKLSVVTVLFIFISNTVRKVNFLTSHRKYSLNYLVENKKFILLYVLFVLILSYLAQYTRTKKITFTKLTDEDFDKIDKFLEEFGGNEFSHLVYLNDKNVYFDKTNTVMIMYRPVKNSVIVLGDPIGKKENFVEAIDDFIVYCNEYHMNVCFYEINGENLELYCDQGFRFVKVGQDATVDLTQFSLVGKKNRTWRHVLNNFDKGNYEFKVEDPTDNLLSQMKIVSDKWLENKNEMGFSLGFFDEDYLKRTKIACIYKEGELLAFANLQPFYDDKTLSIDLMRYDKSNEDGLMDFIFIKLILWGQENNFEKFYLGMAPLSKVGDKIYSKKKEKILNIVYNTQNKIYNFKGLRNYKDKFKPNWSNKYIAYTSDFNLPYILINVVNSKKK</sequence>
<evidence type="ECO:0000256" key="6">
    <source>
        <dbReference type="SAM" id="Phobius"/>
    </source>
</evidence>
<dbReference type="Pfam" id="PF09924">
    <property type="entry name" value="LPG_synthase_C"/>
    <property type="match status" value="1"/>
</dbReference>
<feature type="domain" description="Phosphatidylglycerol lysyltransferase C-terminal" evidence="7">
    <location>
        <begin position="503"/>
        <end position="791"/>
    </location>
</feature>
<dbReference type="NCBIfam" id="NF033480">
    <property type="entry name" value="bifunc_MprF"/>
    <property type="match status" value="1"/>
</dbReference>
<evidence type="ECO:0000313" key="8">
    <source>
        <dbReference type="EMBL" id="EFH92463.1"/>
    </source>
</evidence>
<dbReference type="GO" id="GO:0005886">
    <property type="term" value="C:plasma membrane"/>
    <property type="evidence" value="ECO:0007669"/>
    <property type="project" value="UniProtKB-SubCell"/>
</dbReference>
<feature type="transmembrane region" description="Helical" evidence="6">
    <location>
        <begin position="297"/>
        <end position="318"/>
    </location>
</feature>
<evidence type="ECO:0000256" key="2">
    <source>
        <dbReference type="ARBA" id="ARBA00022475"/>
    </source>
</evidence>
<dbReference type="InterPro" id="IPR016181">
    <property type="entry name" value="Acyl_CoA_acyltransferase"/>
</dbReference>
<dbReference type="eggNOG" id="COG2898">
    <property type="taxonomic scope" value="Bacteria"/>
</dbReference>
<dbReference type="AlphaFoldDB" id="D6SAG3"/>
<feature type="transmembrane region" description="Helical" evidence="6">
    <location>
        <begin position="256"/>
        <end position="285"/>
    </location>
</feature>
<feature type="transmembrane region" description="Helical" evidence="6">
    <location>
        <begin position="392"/>
        <end position="408"/>
    </location>
</feature>
<dbReference type="GO" id="GO:0055091">
    <property type="term" value="P:phospholipid homeostasis"/>
    <property type="evidence" value="ECO:0007669"/>
    <property type="project" value="TreeGrafter"/>
</dbReference>
<dbReference type="GO" id="GO:0016755">
    <property type="term" value="F:aminoacyltransferase activity"/>
    <property type="evidence" value="ECO:0007669"/>
    <property type="project" value="TreeGrafter"/>
</dbReference>
<feature type="transmembrane region" description="Helical" evidence="6">
    <location>
        <begin position="420"/>
        <end position="441"/>
    </location>
</feature>
<evidence type="ECO:0000256" key="3">
    <source>
        <dbReference type="ARBA" id="ARBA00022692"/>
    </source>
</evidence>
<feature type="transmembrane region" description="Helical" evidence="6">
    <location>
        <begin position="21"/>
        <end position="39"/>
    </location>
</feature>
<feature type="transmembrane region" description="Helical" evidence="6">
    <location>
        <begin position="185"/>
        <end position="206"/>
    </location>
</feature>
<evidence type="ECO:0000256" key="1">
    <source>
        <dbReference type="ARBA" id="ARBA00004651"/>
    </source>
</evidence>
<keyword evidence="2" id="KW-1003">Cell membrane</keyword>
<dbReference type="Proteomes" id="UP000004063">
    <property type="component" value="Chromosome"/>
</dbReference>
<feature type="transmembrane region" description="Helical" evidence="6">
    <location>
        <begin position="461"/>
        <end position="479"/>
    </location>
</feature>
<comment type="subcellular location">
    <subcellularLocation>
        <location evidence="1">Cell membrane</location>
        <topology evidence="1">Multi-pass membrane protein</topology>
    </subcellularLocation>
</comment>
<dbReference type="EMBL" id="ACHM02000003">
    <property type="protein sequence ID" value="EFH92463.1"/>
    <property type="molecule type" value="Genomic_DNA"/>
</dbReference>
<protein>
    <recommendedName>
        <fullName evidence="7">Phosphatidylglycerol lysyltransferase C-terminal domain-containing protein</fullName>
    </recommendedName>
</protein>
<dbReference type="PANTHER" id="PTHR34697">
    <property type="entry name" value="PHOSPHATIDYLGLYCEROL LYSYLTRANSFERASE"/>
    <property type="match status" value="1"/>
</dbReference>
<reference evidence="8" key="1">
    <citation type="submission" date="2010-05" db="EMBL/GenBank/DDBJ databases">
        <authorList>
            <person name="Muzny D."/>
            <person name="Qin X."/>
            <person name="Buhay C."/>
            <person name="Dugan-Rocha S."/>
            <person name="Ding Y."/>
            <person name="Chen G."/>
            <person name="Hawes A."/>
            <person name="Holder M."/>
            <person name="Jhangiani S."/>
            <person name="Johnson A."/>
            <person name="Khan Z."/>
            <person name="Li Z."/>
            <person name="Liu W."/>
            <person name="Liu X."/>
            <person name="Perez L."/>
            <person name="Shen H."/>
            <person name="Wang Q."/>
            <person name="Watt J."/>
            <person name="Xi L."/>
            <person name="Xin Y."/>
            <person name="Zhou J."/>
            <person name="Deng J."/>
            <person name="Jiang H."/>
            <person name="Liu Y."/>
            <person name="Qu J."/>
            <person name="Song X.-Z."/>
            <person name="Zhang L."/>
            <person name="Villasana D."/>
            <person name="Johnson A."/>
            <person name="Liu J."/>
            <person name="Liyanage D."/>
            <person name="Lorensuhewa L."/>
            <person name="Robinson T."/>
            <person name="Song A."/>
            <person name="Song B.-B."/>
            <person name="Dinh H."/>
            <person name="Thornton R."/>
            <person name="Coyle M."/>
            <person name="Francisco L."/>
            <person name="Jackson L."/>
            <person name="Javaid M."/>
            <person name="Korchina V."/>
            <person name="Kovar C."/>
            <person name="Mata R."/>
            <person name="Mathew T."/>
            <person name="Ngo R."/>
            <person name="Nguyen L."/>
            <person name="Nguyen N."/>
            <person name="Okwuonu G."/>
            <person name="Ongeri F."/>
            <person name="Pham C."/>
            <person name="Simmons D."/>
            <person name="Wilczek-Boney K."/>
            <person name="Hale W."/>
            <person name="Jakkamsetti A."/>
            <person name="Pham P."/>
            <person name="Ruth R."/>
            <person name="San Lucas F."/>
            <person name="Warren J."/>
            <person name="Zhang J."/>
            <person name="Zhao Z."/>
            <person name="Zhou C."/>
            <person name="Zhu D."/>
            <person name="Lee S."/>
            <person name="Bess C."/>
            <person name="Blankenburg K."/>
            <person name="Forbes L."/>
            <person name="Fu Q."/>
            <person name="Gubbala S."/>
            <person name="Hirani K."/>
            <person name="Jayaseelan J.C."/>
            <person name="Lara F."/>
            <person name="Munidasa M."/>
            <person name="Palculict T."/>
            <person name="Patil S."/>
            <person name="Pu L.-L."/>
            <person name="Saada N."/>
            <person name="Tang L."/>
            <person name="Weissenberger G."/>
            <person name="Zhu Y."/>
            <person name="Hemphill L."/>
            <person name="Shang Y."/>
            <person name="Youmans B."/>
            <person name="Ayvaz T."/>
            <person name="Ross M."/>
            <person name="Santibanez J."/>
            <person name="Aqrawi P."/>
            <person name="Gross S."/>
            <person name="Joshi V."/>
            <person name="Fowler G."/>
            <person name="Nazareth L."/>
            <person name="Reid J."/>
            <person name="Worley K."/>
            <person name="Petrosino J."/>
            <person name="Highlander S."/>
            <person name="Gibbs R."/>
        </authorList>
    </citation>
    <scope>NUCLEOTIDE SEQUENCE [LARGE SCALE GENOMIC DNA]</scope>
    <source>
        <strain evidence="8">ATCC 53516</strain>
    </source>
</reference>
<evidence type="ECO:0000259" key="7">
    <source>
        <dbReference type="Pfam" id="PF09924"/>
    </source>
</evidence>
<keyword evidence="3 6" id="KW-0812">Transmembrane</keyword>
<organism evidence="8">
    <name type="scientific">Finegoldia magna ATCC 53516</name>
    <dbReference type="NCBI Taxonomy" id="525282"/>
    <lineage>
        <taxon>Bacteria</taxon>
        <taxon>Bacillati</taxon>
        <taxon>Bacillota</taxon>
        <taxon>Tissierellia</taxon>
        <taxon>Tissierellales</taxon>
        <taxon>Peptoniphilaceae</taxon>
        <taxon>Finegoldia</taxon>
    </lineage>
</organism>